<protein>
    <submittedName>
        <fullName evidence="1">Uncharacterized protein</fullName>
    </submittedName>
</protein>
<dbReference type="Proteomes" id="UP000799779">
    <property type="component" value="Unassembled WGS sequence"/>
</dbReference>
<organism evidence="1 2">
    <name type="scientific">Amniculicola lignicola CBS 123094</name>
    <dbReference type="NCBI Taxonomy" id="1392246"/>
    <lineage>
        <taxon>Eukaryota</taxon>
        <taxon>Fungi</taxon>
        <taxon>Dikarya</taxon>
        <taxon>Ascomycota</taxon>
        <taxon>Pezizomycotina</taxon>
        <taxon>Dothideomycetes</taxon>
        <taxon>Pleosporomycetidae</taxon>
        <taxon>Pleosporales</taxon>
        <taxon>Amniculicolaceae</taxon>
        <taxon>Amniculicola</taxon>
    </lineage>
</organism>
<sequence>MKREEVKLAGGTFLTVSDAERRSAEDVQLADGTVLEMHDISKQRKRSQNDMQLRDGSWLSLRDIPVAQNNTRYKAEKREKDKISSCGPRSGWIPVEDHGSYNEFPIWGYRSTVKDFCFRISTDFKGNPVILGAGKRASYTIRWAYEAPELKNDERDQHVGLKGDVLGHIEYENVSLMRTTVLDMADENSECYGPKNKDTKGGTWQMEDNQLTFHALRAKDEDGQDQTPPHDETR</sequence>
<reference evidence="1" key="1">
    <citation type="journal article" date="2020" name="Stud. Mycol.">
        <title>101 Dothideomycetes genomes: a test case for predicting lifestyles and emergence of pathogens.</title>
        <authorList>
            <person name="Haridas S."/>
            <person name="Albert R."/>
            <person name="Binder M."/>
            <person name="Bloem J."/>
            <person name="Labutti K."/>
            <person name="Salamov A."/>
            <person name="Andreopoulos B."/>
            <person name="Baker S."/>
            <person name="Barry K."/>
            <person name="Bills G."/>
            <person name="Bluhm B."/>
            <person name="Cannon C."/>
            <person name="Castanera R."/>
            <person name="Culley D."/>
            <person name="Daum C."/>
            <person name="Ezra D."/>
            <person name="Gonzalez J."/>
            <person name="Henrissat B."/>
            <person name="Kuo A."/>
            <person name="Liang C."/>
            <person name="Lipzen A."/>
            <person name="Lutzoni F."/>
            <person name="Magnuson J."/>
            <person name="Mondo S."/>
            <person name="Nolan M."/>
            <person name="Ohm R."/>
            <person name="Pangilinan J."/>
            <person name="Park H.-J."/>
            <person name="Ramirez L."/>
            <person name="Alfaro M."/>
            <person name="Sun H."/>
            <person name="Tritt A."/>
            <person name="Yoshinaga Y."/>
            <person name="Zwiers L.-H."/>
            <person name="Turgeon B."/>
            <person name="Goodwin S."/>
            <person name="Spatafora J."/>
            <person name="Crous P."/>
            <person name="Grigoriev I."/>
        </authorList>
    </citation>
    <scope>NUCLEOTIDE SEQUENCE</scope>
    <source>
        <strain evidence="1">CBS 123094</strain>
    </source>
</reference>
<dbReference type="AlphaFoldDB" id="A0A6A5WC86"/>
<accession>A0A6A5WC86</accession>
<keyword evidence="2" id="KW-1185">Reference proteome</keyword>
<dbReference type="OrthoDB" id="4153866at2759"/>
<evidence type="ECO:0000313" key="1">
    <source>
        <dbReference type="EMBL" id="KAF1996745.1"/>
    </source>
</evidence>
<proteinExistence type="predicted"/>
<dbReference type="EMBL" id="ML977621">
    <property type="protein sequence ID" value="KAF1996745.1"/>
    <property type="molecule type" value="Genomic_DNA"/>
</dbReference>
<evidence type="ECO:0000313" key="2">
    <source>
        <dbReference type="Proteomes" id="UP000799779"/>
    </source>
</evidence>
<name>A0A6A5WC86_9PLEO</name>
<gene>
    <name evidence="1" type="ORF">P154DRAFT_565817</name>
</gene>